<organism evidence="1 2">
    <name type="scientific">Nibrella saemangeumensis</name>
    <dbReference type="NCBI Taxonomy" id="1084526"/>
    <lineage>
        <taxon>Bacteria</taxon>
        <taxon>Pseudomonadati</taxon>
        <taxon>Bacteroidota</taxon>
        <taxon>Cytophagia</taxon>
        <taxon>Cytophagales</taxon>
        <taxon>Spirosomataceae</taxon>
        <taxon>Nibrella</taxon>
    </lineage>
</organism>
<sequence>MPEGLGDTYEIRCLTTATERRSIPAFSFDVFLYLQPGHVALQAGPNWQMFVLVNRQTGQLDGLAHFFLHNSLALSPWRAPFGGVQLRQSLPEATALVFLNHFQFHLRAQGITQVQWLQCPDAYTPDVNTWLRNVLPGFGYSLVYNQLNHHVPVTGSPFTEHLHASHIRRLRKCQKAGFTVQQEPVTALPEAYAFIKRCRQEKQKPLSLSLDQLNRYFNLFPERYFLFTVRIQGELAAVGVAVLVTYGILNHLYPASPQSFNTYSPSVLLNAGLYSFCQSRNISMLDLGVSAPVQEEEENYKGLFTFKERLGGLQSWKPTFFMQE</sequence>
<evidence type="ECO:0000313" key="1">
    <source>
        <dbReference type="EMBL" id="GAA4464575.1"/>
    </source>
</evidence>
<accession>A0ABP8NEM8</accession>
<protein>
    <recommendedName>
        <fullName evidence="3">Acetyltransferase (GNAT) domain-containing protein</fullName>
    </recommendedName>
</protein>
<proteinExistence type="predicted"/>
<evidence type="ECO:0008006" key="3">
    <source>
        <dbReference type="Google" id="ProtNLM"/>
    </source>
</evidence>
<keyword evidence="2" id="KW-1185">Reference proteome</keyword>
<dbReference type="Proteomes" id="UP001501175">
    <property type="component" value="Unassembled WGS sequence"/>
</dbReference>
<dbReference type="RefSeq" id="WP_345247150.1">
    <property type="nucleotide sequence ID" value="NZ_BAABHD010000077.1"/>
</dbReference>
<reference evidence="2" key="1">
    <citation type="journal article" date="2019" name="Int. J. Syst. Evol. Microbiol.">
        <title>The Global Catalogue of Microorganisms (GCM) 10K type strain sequencing project: providing services to taxonomists for standard genome sequencing and annotation.</title>
        <authorList>
            <consortium name="The Broad Institute Genomics Platform"/>
            <consortium name="The Broad Institute Genome Sequencing Center for Infectious Disease"/>
            <person name="Wu L."/>
            <person name="Ma J."/>
        </authorList>
    </citation>
    <scope>NUCLEOTIDE SEQUENCE [LARGE SCALE GENOMIC DNA]</scope>
    <source>
        <strain evidence="2">JCM 17927</strain>
    </source>
</reference>
<dbReference type="SUPFAM" id="SSF55729">
    <property type="entry name" value="Acyl-CoA N-acyltransferases (Nat)"/>
    <property type="match status" value="1"/>
</dbReference>
<comment type="caution">
    <text evidence="1">The sequence shown here is derived from an EMBL/GenBank/DDBJ whole genome shotgun (WGS) entry which is preliminary data.</text>
</comment>
<gene>
    <name evidence="1" type="ORF">GCM10023189_44050</name>
</gene>
<dbReference type="EMBL" id="BAABHD010000077">
    <property type="protein sequence ID" value="GAA4464575.1"/>
    <property type="molecule type" value="Genomic_DNA"/>
</dbReference>
<dbReference type="InterPro" id="IPR016181">
    <property type="entry name" value="Acyl_CoA_acyltransferase"/>
</dbReference>
<name>A0ABP8NEM8_9BACT</name>
<evidence type="ECO:0000313" key="2">
    <source>
        <dbReference type="Proteomes" id="UP001501175"/>
    </source>
</evidence>
<dbReference type="Gene3D" id="3.40.630.30">
    <property type="match status" value="1"/>
</dbReference>